<dbReference type="InterPro" id="IPR027417">
    <property type="entry name" value="P-loop_NTPase"/>
</dbReference>
<dbReference type="GO" id="GO:0005524">
    <property type="term" value="F:ATP binding"/>
    <property type="evidence" value="ECO:0007669"/>
    <property type="project" value="InterPro"/>
</dbReference>
<dbReference type="InterPro" id="IPR003593">
    <property type="entry name" value="AAA+_ATPase"/>
</dbReference>
<dbReference type="SUPFAM" id="SSF52540">
    <property type="entry name" value="P-loop containing nucleoside triphosphate hydrolases"/>
    <property type="match status" value="1"/>
</dbReference>
<dbReference type="CDD" id="cd00009">
    <property type="entry name" value="AAA"/>
    <property type="match status" value="1"/>
</dbReference>
<dbReference type="PANTHER" id="PTHR30050">
    <property type="entry name" value="CHROMOSOMAL REPLICATION INITIATOR PROTEIN DNAA"/>
    <property type="match status" value="1"/>
</dbReference>
<dbReference type="AlphaFoldDB" id="A0A380WSR0"/>
<organism evidence="2 3">
    <name type="scientific">Anaerococcus octavius</name>
    <dbReference type="NCBI Taxonomy" id="54007"/>
    <lineage>
        <taxon>Bacteria</taxon>
        <taxon>Bacillati</taxon>
        <taxon>Bacillota</taxon>
        <taxon>Tissierellia</taxon>
        <taxon>Tissierellales</taxon>
        <taxon>Peptoniphilaceae</taxon>
        <taxon>Anaerococcus</taxon>
    </lineage>
</organism>
<dbReference type="EMBL" id="UFTA01000002">
    <property type="protein sequence ID" value="SUU92045.1"/>
    <property type="molecule type" value="Genomic_DNA"/>
</dbReference>
<gene>
    <name evidence="2" type="primary">dnaC_2</name>
    <name evidence="2" type="ORF">NCTC9810_00365</name>
</gene>
<dbReference type="GO" id="GO:0006260">
    <property type="term" value="P:DNA replication"/>
    <property type="evidence" value="ECO:0007669"/>
    <property type="project" value="TreeGrafter"/>
</dbReference>
<evidence type="ECO:0000313" key="3">
    <source>
        <dbReference type="Proteomes" id="UP000255124"/>
    </source>
</evidence>
<name>A0A380WSR0_9FIRM</name>
<dbReference type="RefSeq" id="WP_115594976.1">
    <property type="nucleotide sequence ID" value="NZ_CALTZC010000009.1"/>
</dbReference>
<evidence type="ECO:0000259" key="1">
    <source>
        <dbReference type="SMART" id="SM00382"/>
    </source>
</evidence>
<dbReference type="NCBIfam" id="NF005304">
    <property type="entry name" value="PRK06835.1"/>
    <property type="match status" value="1"/>
</dbReference>
<dbReference type="Proteomes" id="UP000255124">
    <property type="component" value="Unassembled WGS sequence"/>
</dbReference>
<dbReference type="PANTHER" id="PTHR30050:SF4">
    <property type="entry name" value="ATP-BINDING PROTEIN RV3427C IN INSERTION SEQUENCE-RELATED"/>
    <property type="match status" value="1"/>
</dbReference>
<dbReference type="Pfam" id="PF01695">
    <property type="entry name" value="IstB_IS21"/>
    <property type="match status" value="1"/>
</dbReference>
<dbReference type="OrthoDB" id="9776217at2"/>
<protein>
    <submittedName>
        <fullName evidence="2">DNA replication protein dnaC</fullName>
    </submittedName>
</protein>
<dbReference type="Gene3D" id="3.40.50.300">
    <property type="entry name" value="P-loop containing nucleotide triphosphate hydrolases"/>
    <property type="match status" value="1"/>
</dbReference>
<evidence type="ECO:0000313" key="2">
    <source>
        <dbReference type="EMBL" id="SUU92045.1"/>
    </source>
</evidence>
<dbReference type="InterPro" id="IPR002611">
    <property type="entry name" value="IstB_ATP-bd"/>
</dbReference>
<reference evidence="2 3" key="1">
    <citation type="submission" date="2018-06" db="EMBL/GenBank/DDBJ databases">
        <authorList>
            <consortium name="Pathogen Informatics"/>
            <person name="Doyle S."/>
        </authorList>
    </citation>
    <scope>NUCLEOTIDE SEQUENCE [LARGE SCALE GENOMIC DNA]</scope>
    <source>
        <strain evidence="2 3">NCTC9810</strain>
    </source>
</reference>
<accession>A0A380WSR0</accession>
<proteinExistence type="predicted"/>
<sequence>METNNKVTHILAQRREQNLIDQKKRINEVYKKIPSMESLDKNIRELGYIIIQDGLKGDDTEKKENDLKQLRIEKARILEANGFEKDYMEIRYHHPICKDTGFVGTKMCSCRKQLIIDQNYSQSNIRSLISRENFRNFDDSLFSDNPYKDYPITPYQNIQHIKKSLYGFINDFDKQNNNLYIFGDVGRGKTYLLNSIAKEILDRNYSVLYMTSSRLFKFLNDYNWAFEEARAKHQEQFDFILECDLLIIDDLGSEPSSKNDSANLFEVVNNRMIAGKPIIFSTNFDETMLSEMYGERIFSRIIGNSEVYEIFGEDLRLKTREF</sequence>
<feature type="domain" description="AAA+ ATPase" evidence="1">
    <location>
        <begin position="175"/>
        <end position="303"/>
    </location>
</feature>
<dbReference type="SMART" id="SM00382">
    <property type="entry name" value="AAA"/>
    <property type="match status" value="1"/>
</dbReference>